<protein>
    <submittedName>
        <fullName evidence="13">OmpA family protein</fullName>
    </submittedName>
</protein>
<dbReference type="GO" id="GO:0015288">
    <property type="term" value="F:porin activity"/>
    <property type="evidence" value="ECO:0007669"/>
    <property type="project" value="UniProtKB-KW"/>
</dbReference>
<dbReference type="KEGG" id="metu:GNH96_02315"/>
<keyword evidence="7" id="KW-0626">Porin</keyword>
<dbReference type="PANTHER" id="PTHR30329:SF21">
    <property type="entry name" value="LIPOPROTEIN YIAD-RELATED"/>
    <property type="match status" value="1"/>
</dbReference>
<evidence type="ECO:0000256" key="3">
    <source>
        <dbReference type="ARBA" id="ARBA00022452"/>
    </source>
</evidence>
<evidence type="ECO:0000256" key="7">
    <source>
        <dbReference type="ARBA" id="ARBA00023114"/>
    </source>
</evidence>
<dbReference type="InterPro" id="IPR027385">
    <property type="entry name" value="Beta-barrel_OMP"/>
</dbReference>
<feature type="signal peptide" evidence="11">
    <location>
        <begin position="1"/>
        <end position="21"/>
    </location>
</feature>
<dbReference type="Gene3D" id="3.30.1330.60">
    <property type="entry name" value="OmpA-like domain"/>
    <property type="match status" value="1"/>
</dbReference>
<dbReference type="PANTHER" id="PTHR30329">
    <property type="entry name" value="STATOR ELEMENT OF FLAGELLAR MOTOR COMPLEX"/>
    <property type="match status" value="1"/>
</dbReference>
<feature type="domain" description="OmpA-like" evidence="12">
    <location>
        <begin position="234"/>
        <end position="350"/>
    </location>
</feature>
<dbReference type="InterPro" id="IPR036737">
    <property type="entry name" value="OmpA-like_sf"/>
</dbReference>
<dbReference type="PROSITE" id="PS51123">
    <property type="entry name" value="OMPA_2"/>
    <property type="match status" value="1"/>
</dbReference>
<dbReference type="GO" id="GO:0006811">
    <property type="term" value="P:monoatomic ion transport"/>
    <property type="evidence" value="ECO:0007669"/>
    <property type="project" value="UniProtKB-KW"/>
</dbReference>
<dbReference type="GO" id="GO:0005509">
    <property type="term" value="F:calcium ion binding"/>
    <property type="evidence" value="ECO:0007669"/>
    <property type="project" value="InterPro"/>
</dbReference>
<gene>
    <name evidence="13" type="ORF">GNH96_02315</name>
</gene>
<evidence type="ECO:0000313" key="13">
    <source>
        <dbReference type="EMBL" id="QJD28912.1"/>
    </source>
</evidence>
<reference evidence="14" key="1">
    <citation type="submission" date="2019-12" db="EMBL/GenBank/DDBJ databases">
        <authorList>
            <person name="Awala S.I."/>
            <person name="Rhee S.K."/>
        </authorList>
    </citation>
    <scope>NUCLEOTIDE SEQUENCE [LARGE SCALE GENOMIC DNA]</scope>
    <source>
        <strain evidence="14">IM1</strain>
    </source>
</reference>
<evidence type="ECO:0000256" key="4">
    <source>
        <dbReference type="ARBA" id="ARBA00022692"/>
    </source>
</evidence>
<keyword evidence="2" id="KW-0813">Transport</keyword>
<evidence type="ECO:0000256" key="5">
    <source>
        <dbReference type="ARBA" id="ARBA00022729"/>
    </source>
</evidence>
<dbReference type="Gene3D" id="2.40.160.20">
    <property type="match status" value="1"/>
</dbReference>
<evidence type="ECO:0000313" key="14">
    <source>
        <dbReference type="Proteomes" id="UP000503004"/>
    </source>
</evidence>
<dbReference type="InterPro" id="IPR006665">
    <property type="entry name" value="OmpA-like"/>
</dbReference>
<evidence type="ECO:0000256" key="11">
    <source>
        <dbReference type="SAM" id="SignalP"/>
    </source>
</evidence>
<dbReference type="InterPro" id="IPR011250">
    <property type="entry name" value="OMP/PagP_B-barrel"/>
</dbReference>
<dbReference type="GO" id="GO:0046930">
    <property type="term" value="C:pore complex"/>
    <property type="evidence" value="ECO:0007669"/>
    <property type="project" value="UniProtKB-KW"/>
</dbReference>
<keyword evidence="9" id="KW-0998">Cell outer membrane</keyword>
<evidence type="ECO:0000256" key="9">
    <source>
        <dbReference type="ARBA" id="ARBA00023237"/>
    </source>
</evidence>
<dbReference type="Pfam" id="PF00691">
    <property type="entry name" value="OmpA"/>
    <property type="match status" value="1"/>
</dbReference>
<dbReference type="SUPFAM" id="SSF103088">
    <property type="entry name" value="OmpA-like"/>
    <property type="match status" value="1"/>
</dbReference>
<name>A0A858Q4Z0_9GAMM</name>
<dbReference type="InterPro" id="IPR006664">
    <property type="entry name" value="OMP_bac"/>
</dbReference>
<keyword evidence="6" id="KW-0406">Ion transport</keyword>
<dbReference type="PRINTS" id="PR01021">
    <property type="entry name" value="OMPADOMAIN"/>
</dbReference>
<organism evidence="13 14">
    <name type="scientific">Methylococcus geothermalis</name>
    <dbReference type="NCBI Taxonomy" id="2681310"/>
    <lineage>
        <taxon>Bacteria</taxon>
        <taxon>Pseudomonadati</taxon>
        <taxon>Pseudomonadota</taxon>
        <taxon>Gammaproteobacteria</taxon>
        <taxon>Methylococcales</taxon>
        <taxon>Methylococcaceae</taxon>
        <taxon>Methylococcus</taxon>
    </lineage>
</organism>
<dbReference type="Proteomes" id="UP000503004">
    <property type="component" value="Chromosome"/>
</dbReference>
<sequence>MIKRTLIALGMVAAATVSVQADETFMDDRWYVAPFGEYYYTGKSPGLVSQGWGAGLGIGKIINEYFNIETRFIWNHFQGNATNRPIFGQHDNAQLDLLGGTVDVQYYFSRDTFQPYAVLAAGGASWGGHENYRSTRFIGEAGFGANYELSDNFLLRGDLRYRANMGTCDNCGNINGFVVNVGFEVPFGEKPHAPVAAAPVAQDTCESRDSDGDGVNDCLDKCPGTMKGAKVDSDGCLIRIELHGVNFKYDSAELTDSAKRILDETAENLIVFPEKRDIEVAGHTSTEGTNEYNMRLSIRRAHSVADYLKAKGVTNQLYPKGYGEEYPLVPEHSEADREKNRRVELIWMGD</sequence>
<keyword evidence="5 11" id="KW-0732">Signal</keyword>
<dbReference type="EMBL" id="CP046565">
    <property type="protein sequence ID" value="QJD28912.1"/>
    <property type="molecule type" value="Genomic_DNA"/>
</dbReference>
<keyword evidence="4" id="KW-0812">Transmembrane</keyword>
<evidence type="ECO:0000259" key="12">
    <source>
        <dbReference type="PROSITE" id="PS51123"/>
    </source>
</evidence>
<dbReference type="CDD" id="cd07185">
    <property type="entry name" value="OmpA_C-like"/>
    <property type="match status" value="1"/>
</dbReference>
<evidence type="ECO:0000256" key="8">
    <source>
        <dbReference type="ARBA" id="ARBA00023136"/>
    </source>
</evidence>
<comment type="subcellular location">
    <subcellularLocation>
        <location evidence="1">Cell outer membrane</location>
        <topology evidence="1">Multi-pass membrane protein</topology>
    </subcellularLocation>
</comment>
<evidence type="ECO:0000256" key="10">
    <source>
        <dbReference type="PROSITE-ProRule" id="PRU00473"/>
    </source>
</evidence>
<keyword evidence="8 10" id="KW-0472">Membrane</keyword>
<dbReference type="SUPFAM" id="SSF103647">
    <property type="entry name" value="TSP type-3 repeat"/>
    <property type="match status" value="1"/>
</dbReference>
<keyword evidence="14" id="KW-1185">Reference proteome</keyword>
<dbReference type="InterPro" id="IPR028974">
    <property type="entry name" value="TSP_type-3_rpt"/>
</dbReference>
<accession>A0A858Q4Z0</accession>
<evidence type="ECO:0000256" key="6">
    <source>
        <dbReference type="ARBA" id="ARBA00023065"/>
    </source>
</evidence>
<dbReference type="Pfam" id="PF13505">
    <property type="entry name" value="OMP_b-brl"/>
    <property type="match status" value="1"/>
</dbReference>
<dbReference type="AlphaFoldDB" id="A0A858Q4Z0"/>
<dbReference type="SUPFAM" id="SSF56925">
    <property type="entry name" value="OMPA-like"/>
    <property type="match status" value="1"/>
</dbReference>
<evidence type="ECO:0000256" key="1">
    <source>
        <dbReference type="ARBA" id="ARBA00004571"/>
    </source>
</evidence>
<proteinExistence type="predicted"/>
<evidence type="ECO:0000256" key="2">
    <source>
        <dbReference type="ARBA" id="ARBA00022448"/>
    </source>
</evidence>
<dbReference type="InterPro" id="IPR050330">
    <property type="entry name" value="Bact_OuterMem_StrucFunc"/>
</dbReference>
<keyword evidence="3" id="KW-1134">Transmembrane beta strand</keyword>
<dbReference type="RefSeq" id="WP_169601912.1">
    <property type="nucleotide sequence ID" value="NZ_CP046565.1"/>
</dbReference>
<feature type="chain" id="PRO_5032754768" evidence="11">
    <location>
        <begin position="22"/>
        <end position="350"/>
    </location>
</feature>
<dbReference type="GO" id="GO:0009279">
    <property type="term" value="C:cell outer membrane"/>
    <property type="evidence" value="ECO:0007669"/>
    <property type="project" value="UniProtKB-SubCell"/>
</dbReference>